<keyword evidence="2" id="KW-0067">ATP-binding</keyword>
<gene>
    <name evidence="5" type="ORF">B0H17DRAFT_72694</name>
</gene>
<feature type="region of interest" description="Disordered" evidence="3">
    <location>
        <begin position="424"/>
        <end position="512"/>
    </location>
</feature>
<dbReference type="InterPro" id="IPR011009">
    <property type="entry name" value="Kinase-like_dom_sf"/>
</dbReference>
<dbReference type="Gene3D" id="1.10.510.10">
    <property type="entry name" value="Transferase(Phosphotransferase) domain 1"/>
    <property type="match status" value="1"/>
</dbReference>
<dbReference type="PROSITE" id="PS50011">
    <property type="entry name" value="PROTEIN_KINASE_DOM"/>
    <property type="match status" value="1"/>
</dbReference>
<dbReference type="PANTHER" id="PTHR44329">
    <property type="entry name" value="SERINE/THREONINE-PROTEIN KINASE TNNI3K-RELATED"/>
    <property type="match status" value="1"/>
</dbReference>
<dbReference type="Pfam" id="PF07714">
    <property type="entry name" value="PK_Tyr_Ser-Thr"/>
    <property type="match status" value="1"/>
</dbReference>
<evidence type="ECO:0000256" key="1">
    <source>
        <dbReference type="ARBA" id="ARBA00022741"/>
    </source>
</evidence>
<comment type="caution">
    <text evidence="5">The sequence shown here is derived from an EMBL/GenBank/DDBJ whole genome shotgun (WGS) entry which is preliminary data.</text>
</comment>
<dbReference type="EMBL" id="JARKIE010001228">
    <property type="protein sequence ID" value="KAJ7604322.1"/>
    <property type="molecule type" value="Genomic_DNA"/>
</dbReference>
<evidence type="ECO:0000313" key="6">
    <source>
        <dbReference type="Proteomes" id="UP001221757"/>
    </source>
</evidence>
<feature type="domain" description="Protein kinase" evidence="4">
    <location>
        <begin position="33"/>
        <end position="293"/>
    </location>
</feature>
<keyword evidence="5" id="KW-0808">Transferase</keyword>
<dbReference type="InterPro" id="IPR001245">
    <property type="entry name" value="Ser-Thr/Tyr_kinase_cat_dom"/>
</dbReference>
<dbReference type="Proteomes" id="UP001221757">
    <property type="component" value="Unassembled WGS sequence"/>
</dbReference>
<evidence type="ECO:0000313" key="5">
    <source>
        <dbReference type="EMBL" id="KAJ7604322.1"/>
    </source>
</evidence>
<proteinExistence type="predicted"/>
<dbReference type="SUPFAM" id="SSF56112">
    <property type="entry name" value="Protein kinase-like (PK-like)"/>
    <property type="match status" value="1"/>
</dbReference>
<keyword evidence="6" id="KW-1185">Reference proteome</keyword>
<keyword evidence="5" id="KW-0418">Kinase</keyword>
<dbReference type="PANTHER" id="PTHR44329:SF298">
    <property type="entry name" value="MIXED LINEAGE KINASE DOMAIN-LIKE PROTEIN"/>
    <property type="match status" value="1"/>
</dbReference>
<dbReference type="PROSITE" id="PS51257">
    <property type="entry name" value="PROKAR_LIPOPROTEIN"/>
    <property type="match status" value="1"/>
</dbReference>
<keyword evidence="1" id="KW-0547">Nucleotide-binding</keyword>
<feature type="compositionally biased region" description="Basic and acidic residues" evidence="3">
    <location>
        <begin position="440"/>
        <end position="455"/>
    </location>
</feature>
<reference evidence="5" key="1">
    <citation type="submission" date="2023-03" db="EMBL/GenBank/DDBJ databases">
        <title>Massive genome expansion in bonnet fungi (Mycena s.s.) driven by repeated elements and novel gene families across ecological guilds.</title>
        <authorList>
            <consortium name="Lawrence Berkeley National Laboratory"/>
            <person name="Harder C.B."/>
            <person name="Miyauchi S."/>
            <person name="Viragh M."/>
            <person name="Kuo A."/>
            <person name="Thoen E."/>
            <person name="Andreopoulos B."/>
            <person name="Lu D."/>
            <person name="Skrede I."/>
            <person name="Drula E."/>
            <person name="Henrissat B."/>
            <person name="Morin E."/>
            <person name="Kohler A."/>
            <person name="Barry K."/>
            <person name="LaButti K."/>
            <person name="Morin E."/>
            <person name="Salamov A."/>
            <person name="Lipzen A."/>
            <person name="Mereny Z."/>
            <person name="Hegedus B."/>
            <person name="Baldrian P."/>
            <person name="Stursova M."/>
            <person name="Weitz H."/>
            <person name="Taylor A."/>
            <person name="Grigoriev I.V."/>
            <person name="Nagy L.G."/>
            <person name="Martin F."/>
            <person name="Kauserud H."/>
        </authorList>
    </citation>
    <scope>NUCLEOTIDE SEQUENCE</scope>
    <source>
        <strain evidence="5">CBHHK067</strain>
    </source>
</reference>
<dbReference type="AlphaFoldDB" id="A0AAD7AYF8"/>
<accession>A0AAD7AYF8</accession>
<organism evidence="5 6">
    <name type="scientific">Mycena rosella</name>
    <name type="common">Pink bonnet</name>
    <name type="synonym">Agaricus rosellus</name>
    <dbReference type="NCBI Taxonomy" id="1033263"/>
    <lineage>
        <taxon>Eukaryota</taxon>
        <taxon>Fungi</taxon>
        <taxon>Dikarya</taxon>
        <taxon>Basidiomycota</taxon>
        <taxon>Agaricomycotina</taxon>
        <taxon>Agaricomycetes</taxon>
        <taxon>Agaricomycetidae</taxon>
        <taxon>Agaricales</taxon>
        <taxon>Marasmiineae</taxon>
        <taxon>Mycenaceae</taxon>
        <taxon>Mycena</taxon>
    </lineage>
</organism>
<evidence type="ECO:0000256" key="2">
    <source>
        <dbReference type="ARBA" id="ARBA00022840"/>
    </source>
</evidence>
<protein>
    <submittedName>
        <fullName evidence="5">Kinase-like domain-containing protein</fullName>
    </submittedName>
</protein>
<feature type="compositionally biased region" description="Basic and acidic residues" evidence="3">
    <location>
        <begin position="480"/>
        <end position="503"/>
    </location>
</feature>
<dbReference type="GO" id="GO:0004674">
    <property type="term" value="F:protein serine/threonine kinase activity"/>
    <property type="evidence" value="ECO:0007669"/>
    <property type="project" value="TreeGrafter"/>
</dbReference>
<evidence type="ECO:0000256" key="3">
    <source>
        <dbReference type="SAM" id="MobiDB-lite"/>
    </source>
</evidence>
<sequence length="512" mass="56492">MQENASKAQSMIQKLYIICDKAPSSLFVTAVSGCGEHPVSGGAFSDIFRASYRGQPVGLKWLRIFHRGSGVRHIRSMVFQAAQTWKDLDHPNILPFIGIDRDTFSSSLALVSPWMEKGNVVQHLTNYGRASVNKLLSEIAQGLRYLHSKNLIHGNLRGTNILINQEWRACITDFGLSFVTTVGNSPDRTRGLRWMAPELIDPGDQEFTPTFASDVYAFGCVCMELYTGQPLFPTLSDIAAMFKIMGGSRPEQPFGTQPVMMDALWQLITECWGTEPETRPTMKDIVQDLGIIFQTSRVLPDRICQQELLPQSQTSQFPPAQTRCPVARSSRLPNIFVTVYTPAPPLQLLEGPYNGLGSVARQDSPAGLYNPCSSALEGGDTTLNSSAAMSSMPCHTNLTITGREYFDSNGFDTVAVKHSEAPQTEMLKPSSDLQIPGKDVQSKSVEKLRRARTSEHVPIQIPQPQSTEGNTFGDMEASLEVDREAEHHSGPTHMETEVSKSEDGFGNNEFQS</sequence>
<dbReference type="InterPro" id="IPR051681">
    <property type="entry name" value="Ser/Thr_Kinases-Pseudokinases"/>
</dbReference>
<dbReference type="InterPro" id="IPR000719">
    <property type="entry name" value="Prot_kinase_dom"/>
</dbReference>
<name>A0AAD7AYF8_MYCRO</name>
<evidence type="ECO:0000259" key="4">
    <source>
        <dbReference type="PROSITE" id="PS50011"/>
    </source>
</evidence>
<dbReference type="GO" id="GO:0005524">
    <property type="term" value="F:ATP binding"/>
    <property type="evidence" value="ECO:0007669"/>
    <property type="project" value="UniProtKB-KW"/>
</dbReference>